<evidence type="ECO:0000313" key="3">
    <source>
        <dbReference type="WBParaSite" id="HNAJ_0001164101-mRNA-1"/>
    </source>
</evidence>
<accession>A0A0R3TV19</accession>
<gene>
    <name evidence="1" type="ORF">HNAJ_LOCUS11631</name>
</gene>
<organism evidence="3">
    <name type="scientific">Rodentolepis nana</name>
    <name type="common">Dwarf tapeworm</name>
    <name type="synonym">Hymenolepis nana</name>
    <dbReference type="NCBI Taxonomy" id="102285"/>
    <lineage>
        <taxon>Eukaryota</taxon>
        <taxon>Metazoa</taxon>
        <taxon>Spiralia</taxon>
        <taxon>Lophotrochozoa</taxon>
        <taxon>Platyhelminthes</taxon>
        <taxon>Cestoda</taxon>
        <taxon>Eucestoda</taxon>
        <taxon>Cyclophyllidea</taxon>
        <taxon>Hymenolepididae</taxon>
        <taxon>Rodentolepis</taxon>
    </lineage>
</organism>
<reference evidence="1 2" key="2">
    <citation type="submission" date="2018-11" db="EMBL/GenBank/DDBJ databases">
        <authorList>
            <consortium name="Pathogen Informatics"/>
        </authorList>
    </citation>
    <scope>NUCLEOTIDE SEQUENCE [LARGE SCALE GENOMIC DNA]</scope>
</reference>
<evidence type="ECO:0000313" key="2">
    <source>
        <dbReference type="Proteomes" id="UP000278807"/>
    </source>
</evidence>
<name>A0A0R3TV19_RODNA</name>
<proteinExistence type="predicted"/>
<keyword evidence="2" id="KW-1185">Reference proteome</keyword>
<reference evidence="3" key="1">
    <citation type="submission" date="2017-02" db="UniProtKB">
        <authorList>
            <consortium name="WormBaseParasite"/>
        </authorList>
    </citation>
    <scope>IDENTIFICATION</scope>
</reference>
<dbReference type="OrthoDB" id="445826at2759"/>
<dbReference type="EMBL" id="UZAE01013688">
    <property type="protein sequence ID" value="VDO10902.1"/>
    <property type="molecule type" value="Genomic_DNA"/>
</dbReference>
<dbReference type="Proteomes" id="UP000278807">
    <property type="component" value="Unassembled WGS sequence"/>
</dbReference>
<dbReference type="WBParaSite" id="HNAJ_0001164101-mRNA-1">
    <property type="protein sequence ID" value="HNAJ_0001164101-mRNA-1"/>
    <property type="gene ID" value="HNAJ_0001164101"/>
</dbReference>
<protein>
    <submittedName>
        <fullName evidence="3">Reverse transcriptase domain-containing protein</fullName>
    </submittedName>
</protein>
<evidence type="ECO:0000313" key="1">
    <source>
        <dbReference type="EMBL" id="VDO10902.1"/>
    </source>
</evidence>
<sequence>MVINTAKNAFQAFSLARHSINPLLIYKDTKSHPSQTLLSQGAVTNCSLFNVFINDIAELGQKVTDIKCLLYADDLVLIKCLLYADDLMIWYYGIPGLLYADDLVLWYSASKKNAQERTESALTPCT</sequence>
<dbReference type="AlphaFoldDB" id="A0A0R3TV19"/>